<dbReference type="Pfam" id="PF00106">
    <property type="entry name" value="adh_short"/>
    <property type="match status" value="1"/>
</dbReference>
<evidence type="ECO:0000256" key="3">
    <source>
        <dbReference type="RuleBase" id="RU000363"/>
    </source>
</evidence>
<dbReference type="SUPFAM" id="SSF51735">
    <property type="entry name" value="NAD(P)-binding Rossmann-fold domains"/>
    <property type="match status" value="1"/>
</dbReference>
<name>A0AAD6ZQM7_9AGAR</name>
<dbReference type="InterPro" id="IPR002347">
    <property type="entry name" value="SDR_fam"/>
</dbReference>
<evidence type="ECO:0000313" key="4">
    <source>
        <dbReference type="EMBL" id="KAJ7334605.1"/>
    </source>
</evidence>
<dbReference type="InterPro" id="IPR051468">
    <property type="entry name" value="Fungal_SecMetab_SDRs"/>
</dbReference>
<evidence type="ECO:0000313" key="5">
    <source>
        <dbReference type="Proteomes" id="UP001218218"/>
    </source>
</evidence>
<dbReference type="PANTHER" id="PTHR43544">
    <property type="entry name" value="SHORT-CHAIN DEHYDROGENASE/REDUCTASE"/>
    <property type="match status" value="1"/>
</dbReference>
<reference evidence="4" key="1">
    <citation type="submission" date="2023-03" db="EMBL/GenBank/DDBJ databases">
        <title>Massive genome expansion in bonnet fungi (Mycena s.s.) driven by repeated elements and novel gene families across ecological guilds.</title>
        <authorList>
            <consortium name="Lawrence Berkeley National Laboratory"/>
            <person name="Harder C.B."/>
            <person name="Miyauchi S."/>
            <person name="Viragh M."/>
            <person name="Kuo A."/>
            <person name="Thoen E."/>
            <person name="Andreopoulos B."/>
            <person name="Lu D."/>
            <person name="Skrede I."/>
            <person name="Drula E."/>
            <person name="Henrissat B."/>
            <person name="Morin E."/>
            <person name="Kohler A."/>
            <person name="Barry K."/>
            <person name="LaButti K."/>
            <person name="Morin E."/>
            <person name="Salamov A."/>
            <person name="Lipzen A."/>
            <person name="Mereny Z."/>
            <person name="Hegedus B."/>
            <person name="Baldrian P."/>
            <person name="Stursova M."/>
            <person name="Weitz H."/>
            <person name="Taylor A."/>
            <person name="Grigoriev I.V."/>
            <person name="Nagy L.G."/>
            <person name="Martin F."/>
            <person name="Kauserud H."/>
        </authorList>
    </citation>
    <scope>NUCLEOTIDE SEQUENCE</scope>
    <source>
        <strain evidence="4">CBHHK002</strain>
    </source>
</reference>
<gene>
    <name evidence="4" type="ORF">DFH08DRAFT_1019000</name>
</gene>
<dbReference type="EMBL" id="JARIHO010000032">
    <property type="protein sequence ID" value="KAJ7334605.1"/>
    <property type="molecule type" value="Genomic_DNA"/>
</dbReference>
<keyword evidence="2" id="KW-0521">NADP</keyword>
<accession>A0AAD6ZQM7</accession>
<dbReference type="PANTHER" id="PTHR43544:SF36">
    <property type="entry name" value="CHAIN OXIDOREDUCTASE (CSGA), PUTATIVE (AFU_ORTHOLOGUE AFUA_4G00910)-RELATED"/>
    <property type="match status" value="1"/>
</dbReference>
<dbReference type="InterPro" id="IPR036291">
    <property type="entry name" value="NAD(P)-bd_dom_sf"/>
</dbReference>
<dbReference type="Proteomes" id="UP001218218">
    <property type="component" value="Unassembled WGS sequence"/>
</dbReference>
<dbReference type="PRINTS" id="PR00081">
    <property type="entry name" value="GDHRDH"/>
</dbReference>
<evidence type="ECO:0008006" key="6">
    <source>
        <dbReference type="Google" id="ProtNLM"/>
    </source>
</evidence>
<dbReference type="Gene3D" id="3.40.50.720">
    <property type="entry name" value="NAD(P)-binding Rossmann-like Domain"/>
    <property type="match status" value="1"/>
</dbReference>
<dbReference type="PROSITE" id="PS00061">
    <property type="entry name" value="ADH_SHORT"/>
    <property type="match status" value="1"/>
</dbReference>
<dbReference type="GO" id="GO:0005737">
    <property type="term" value="C:cytoplasm"/>
    <property type="evidence" value="ECO:0007669"/>
    <property type="project" value="TreeGrafter"/>
</dbReference>
<protein>
    <recommendedName>
        <fullName evidence="6">NAD(P)-binding protein</fullName>
    </recommendedName>
</protein>
<sequence length="194" mass="20539">MSFHGCSRKLAAAEDAKASIESDIHPTSAVVPAQLDITDDGRQLHQCGPAIVEHLKSKSLAGLDVLVNNAAVITHLFQEVYAVNVFETVAVTESVRPLLNRGGTIVDVSSAIRSLALLLKTPGIPGMPEYSSSKTALNNLTVQWAIEEQKNGSGTRVVSIYPGAFSASSSASKTWVLVNSGNMIKSEGIKVPEK</sequence>
<dbReference type="InterPro" id="IPR020904">
    <property type="entry name" value="Sc_DH/Rdtase_CS"/>
</dbReference>
<comment type="caution">
    <text evidence="4">The sequence shown here is derived from an EMBL/GenBank/DDBJ whole genome shotgun (WGS) entry which is preliminary data.</text>
</comment>
<proteinExistence type="inferred from homology"/>
<dbReference type="AlphaFoldDB" id="A0AAD6ZQM7"/>
<dbReference type="GO" id="GO:0016491">
    <property type="term" value="F:oxidoreductase activity"/>
    <property type="evidence" value="ECO:0007669"/>
    <property type="project" value="TreeGrafter"/>
</dbReference>
<evidence type="ECO:0000256" key="2">
    <source>
        <dbReference type="ARBA" id="ARBA00022857"/>
    </source>
</evidence>
<evidence type="ECO:0000256" key="1">
    <source>
        <dbReference type="ARBA" id="ARBA00006484"/>
    </source>
</evidence>
<comment type="similarity">
    <text evidence="1 3">Belongs to the short-chain dehydrogenases/reductases (SDR) family.</text>
</comment>
<organism evidence="4 5">
    <name type="scientific">Mycena albidolilacea</name>
    <dbReference type="NCBI Taxonomy" id="1033008"/>
    <lineage>
        <taxon>Eukaryota</taxon>
        <taxon>Fungi</taxon>
        <taxon>Dikarya</taxon>
        <taxon>Basidiomycota</taxon>
        <taxon>Agaricomycotina</taxon>
        <taxon>Agaricomycetes</taxon>
        <taxon>Agaricomycetidae</taxon>
        <taxon>Agaricales</taxon>
        <taxon>Marasmiineae</taxon>
        <taxon>Mycenaceae</taxon>
        <taxon>Mycena</taxon>
    </lineage>
</organism>
<dbReference type="PRINTS" id="PR00080">
    <property type="entry name" value="SDRFAMILY"/>
</dbReference>
<keyword evidence="5" id="KW-1185">Reference proteome</keyword>